<sequence length="172" mass="18803">MKNLKIKYSTVVLLTIFFGSFAGFSQNSNGDVMGNIITSGNNAEGSSGSVAYSIGQVFYTYVGESVYELAQGVQQNETATTLIVPTNVDPIAEIVIFPNPTTDYVSINMTGIVLNKTQSSYQLYDMQGRMLKQSSIKTQETQINVSDLSSAVYLLQVVVDNDHTKTFKIVKN</sequence>
<keyword evidence="1 2" id="KW-0732">Signal</keyword>
<dbReference type="OrthoDB" id="1352409at2"/>
<evidence type="ECO:0000313" key="4">
    <source>
        <dbReference type="EMBL" id="AWG22188.1"/>
    </source>
</evidence>
<gene>
    <name evidence="4" type="ORF">FFWV33_12025</name>
</gene>
<keyword evidence="5" id="KW-1185">Reference proteome</keyword>
<accession>A0A2S1LEP9</accession>
<dbReference type="RefSeq" id="WP_108741117.1">
    <property type="nucleotide sequence ID" value="NZ_CP020918.1"/>
</dbReference>
<dbReference type="Pfam" id="PF18962">
    <property type="entry name" value="Por_Secre_tail"/>
    <property type="match status" value="1"/>
</dbReference>
<evidence type="ECO:0000259" key="3">
    <source>
        <dbReference type="Pfam" id="PF18962"/>
    </source>
</evidence>
<feature type="domain" description="Secretion system C-terminal sorting" evidence="3">
    <location>
        <begin position="96"/>
        <end position="167"/>
    </location>
</feature>
<feature type="chain" id="PRO_5015477658" description="Secretion system C-terminal sorting domain-containing protein" evidence="2">
    <location>
        <begin position="23"/>
        <end position="172"/>
    </location>
</feature>
<dbReference type="NCBIfam" id="TIGR04183">
    <property type="entry name" value="Por_Secre_tail"/>
    <property type="match status" value="1"/>
</dbReference>
<evidence type="ECO:0000256" key="1">
    <source>
        <dbReference type="ARBA" id="ARBA00022729"/>
    </source>
</evidence>
<evidence type="ECO:0000313" key="5">
    <source>
        <dbReference type="Proteomes" id="UP000244527"/>
    </source>
</evidence>
<organism evidence="4 5">
    <name type="scientific">Flavobacterium faecale</name>
    <dbReference type="NCBI Taxonomy" id="1355330"/>
    <lineage>
        <taxon>Bacteria</taxon>
        <taxon>Pseudomonadati</taxon>
        <taxon>Bacteroidota</taxon>
        <taxon>Flavobacteriia</taxon>
        <taxon>Flavobacteriales</taxon>
        <taxon>Flavobacteriaceae</taxon>
        <taxon>Flavobacterium</taxon>
    </lineage>
</organism>
<dbReference type="InterPro" id="IPR026444">
    <property type="entry name" value="Secre_tail"/>
</dbReference>
<proteinExistence type="predicted"/>
<dbReference type="AlphaFoldDB" id="A0A2S1LEP9"/>
<protein>
    <recommendedName>
        <fullName evidence="3">Secretion system C-terminal sorting domain-containing protein</fullName>
    </recommendedName>
</protein>
<dbReference type="Proteomes" id="UP000244527">
    <property type="component" value="Chromosome"/>
</dbReference>
<reference evidence="4 5" key="1">
    <citation type="submission" date="2017-04" db="EMBL/GenBank/DDBJ databases">
        <title>Compelte genome sequence of WV33.</title>
        <authorList>
            <person name="Lee P.C."/>
        </authorList>
    </citation>
    <scope>NUCLEOTIDE SEQUENCE [LARGE SCALE GENOMIC DNA]</scope>
    <source>
        <strain evidence="4 5">WV33</strain>
    </source>
</reference>
<feature type="signal peptide" evidence="2">
    <location>
        <begin position="1"/>
        <end position="22"/>
    </location>
</feature>
<dbReference type="EMBL" id="CP020918">
    <property type="protein sequence ID" value="AWG22188.1"/>
    <property type="molecule type" value="Genomic_DNA"/>
</dbReference>
<evidence type="ECO:0000256" key="2">
    <source>
        <dbReference type="SAM" id="SignalP"/>
    </source>
</evidence>
<name>A0A2S1LEP9_9FLAO</name>
<dbReference type="KEGG" id="ffa:FFWV33_12025"/>